<evidence type="ECO:0000313" key="18">
    <source>
        <dbReference type="EMBL" id="KKU06877.1"/>
    </source>
</evidence>
<comment type="subcellular location">
    <subcellularLocation>
        <location evidence="3 16">Cytoplasm</location>
    </subcellularLocation>
</comment>
<evidence type="ECO:0000256" key="11">
    <source>
        <dbReference type="ARBA" id="ARBA00022984"/>
    </source>
</evidence>
<dbReference type="NCBIfam" id="TIGR00179">
    <property type="entry name" value="murB"/>
    <property type="match status" value="1"/>
</dbReference>
<comment type="cofactor">
    <cofactor evidence="1 16">
        <name>FAD</name>
        <dbReference type="ChEBI" id="CHEBI:57692"/>
    </cofactor>
</comment>
<dbReference type="InterPro" id="IPR006094">
    <property type="entry name" value="Oxid_FAD_bind_N"/>
</dbReference>
<dbReference type="InterPro" id="IPR036635">
    <property type="entry name" value="MurB_C_sf"/>
</dbReference>
<evidence type="ECO:0000256" key="7">
    <source>
        <dbReference type="ARBA" id="ARBA00022630"/>
    </source>
</evidence>
<dbReference type="InterPro" id="IPR003170">
    <property type="entry name" value="MurB"/>
</dbReference>
<name>A0A0G1MFJ3_9BACT</name>
<dbReference type="PANTHER" id="PTHR21071">
    <property type="entry name" value="UDP-N-ACETYLENOLPYRUVOYLGLUCOSAMINE REDUCTASE"/>
    <property type="match status" value="1"/>
</dbReference>
<keyword evidence="8 16" id="KW-0274">FAD</keyword>
<feature type="domain" description="FAD-binding PCMH-type" evidence="17">
    <location>
        <begin position="1"/>
        <end position="125"/>
    </location>
</feature>
<accession>A0A0G1MFJ3</accession>
<keyword evidence="11 16" id="KW-0573">Peptidoglycan synthesis</keyword>
<dbReference type="Gene3D" id="3.90.78.10">
    <property type="entry name" value="UDP-N-acetylenolpyruvoylglucosamine reductase, C-terminal domain"/>
    <property type="match status" value="1"/>
</dbReference>
<dbReference type="UniPathway" id="UPA00219"/>
<evidence type="ECO:0000256" key="10">
    <source>
        <dbReference type="ARBA" id="ARBA00022960"/>
    </source>
</evidence>
<evidence type="ECO:0000256" key="15">
    <source>
        <dbReference type="ARBA" id="ARBA00048914"/>
    </source>
</evidence>
<comment type="caution">
    <text evidence="18">The sequence shown here is derived from an EMBL/GenBank/DDBJ whole genome shotgun (WGS) entry which is preliminary data.</text>
</comment>
<dbReference type="EMBL" id="LCKX01000020">
    <property type="protein sequence ID" value="KKU06877.1"/>
    <property type="molecule type" value="Genomic_DNA"/>
</dbReference>
<evidence type="ECO:0000256" key="4">
    <source>
        <dbReference type="ARBA" id="ARBA00004752"/>
    </source>
</evidence>
<organism evidence="18 19">
    <name type="scientific">Candidatus Magasanikbacteria bacterium GW2011_GWA2_45_39</name>
    <dbReference type="NCBI Taxonomy" id="1619041"/>
    <lineage>
        <taxon>Bacteria</taxon>
        <taxon>Candidatus Magasanikiibacteriota</taxon>
    </lineage>
</organism>
<evidence type="ECO:0000256" key="9">
    <source>
        <dbReference type="ARBA" id="ARBA00022857"/>
    </source>
</evidence>
<evidence type="ECO:0000313" key="19">
    <source>
        <dbReference type="Proteomes" id="UP000033999"/>
    </source>
</evidence>
<comment type="pathway">
    <text evidence="4 16">Cell wall biogenesis; peptidoglycan biosynthesis.</text>
</comment>
<dbReference type="PATRIC" id="fig|1619041.3.peg.631"/>
<keyword evidence="12 16" id="KW-0560">Oxidoreductase</keyword>
<dbReference type="SUPFAM" id="SSF56176">
    <property type="entry name" value="FAD-binding/transporter-associated domain-like"/>
    <property type="match status" value="1"/>
</dbReference>
<dbReference type="PANTHER" id="PTHR21071:SF4">
    <property type="entry name" value="UDP-N-ACETYLENOLPYRUVOYLGLUCOSAMINE REDUCTASE"/>
    <property type="match status" value="1"/>
</dbReference>
<evidence type="ECO:0000256" key="5">
    <source>
        <dbReference type="ARBA" id="ARBA00022490"/>
    </source>
</evidence>
<evidence type="ECO:0000256" key="13">
    <source>
        <dbReference type="ARBA" id="ARBA00023306"/>
    </source>
</evidence>
<comment type="similarity">
    <text evidence="16">Belongs to the MurB family.</text>
</comment>
<dbReference type="InterPro" id="IPR036318">
    <property type="entry name" value="FAD-bd_PCMH-like_sf"/>
</dbReference>
<reference evidence="18 19" key="1">
    <citation type="journal article" date="2015" name="Nature">
        <title>rRNA introns, odd ribosomes, and small enigmatic genomes across a large radiation of phyla.</title>
        <authorList>
            <person name="Brown C.T."/>
            <person name="Hug L.A."/>
            <person name="Thomas B.C."/>
            <person name="Sharon I."/>
            <person name="Castelle C.J."/>
            <person name="Singh A."/>
            <person name="Wilkins M.J."/>
            <person name="Williams K.H."/>
            <person name="Banfield J.F."/>
        </authorList>
    </citation>
    <scope>NUCLEOTIDE SEQUENCE [LARGE SCALE GENOMIC DNA]</scope>
</reference>
<feature type="active site" description="Proton donor" evidence="16">
    <location>
        <position position="153"/>
    </location>
</feature>
<evidence type="ECO:0000256" key="2">
    <source>
        <dbReference type="ARBA" id="ARBA00003921"/>
    </source>
</evidence>
<keyword evidence="13 16" id="KW-0131">Cell cycle</keyword>
<dbReference type="GO" id="GO:0008360">
    <property type="term" value="P:regulation of cell shape"/>
    <property type="evidence" value="ECO:0007669"/>
    <property type="project" value="UniProtKB-KW"/>
</dbReference>
<dbReference type="InterPro" id="IPR016169">
    <property type="entry name" value="FAD-bd_PCMH_sub2"/>
</dbReference>
<dbReference type="Gene3D" id="3.30.465.10">
    <property type="match status" value="1"/>
</dbReference>
<dbReference type="GO" id="GO:0051301">
    <property type="term" value="P:cell division"/>
    <property type="evidence" value="ECO:0007669"/>
    <property type="project" value="UniProtKB-KW"/>
</dbReference>
<dbReference type="PROSITE" id="PS51387">
    <property type="entry name" value="FAD_PCMH"/>
    <property type="match status" value="1"/>
</dbReference>
<keyword evidence="9 16" id="KW-0521">NADP</keyword>
<evidence type="ECO:0000256" key="14">
    <source>
        <dbReference type="ARBA" id="ARBA00023316"/>
    </source>
</evidence>
<dbReference type="GO" id="GO:0005829">
    <property type="term" value="C:cytosol"/>
    <property type="evidence" value="ECO:0007669"/>
    <property type="project" value="TreeGrafter"/>
</dbReference>
<dbReference type="GO" id="GO:0071555">
    <property type="term" value="P:cell wall organization"/>
    <property type="evidence" value="ECO:0007669"/>
    <property type="project" value="UniProtKB-KW"/>
</dbReference>
<dbReference type="EC" id="1.3.1.98" evidence="16"/>
<gene>
    <name evidence="16" type="primary">murB</name>
    <name evidence="18" type="ORF">UX10_C0020G0010</name>
</gene>
<comment type="function">
    <text evidence="2 16">Cell wall formation.</text>
</comment>
<protein>
    <recommendedName>
        <fullName evidence="16">UDP-N-acetylenolpyruvoylglucosamine reductase</fullName>
        <ecNumber evidence="16">1.3.1.98</ecNumber>
    </recommendedName>
    <alternativeName>
        <fullName evidence="16">UDP-N-acetylmuramate dehydrogenase</fullName>
    </alternativeName>
</protein>
<evidence type="ECO:0000256" key="6">
    <source>
        <dbReference type="ARBA" id="ARBA00022618"/>
    </source>
</evidence>
<dbReference type="HAMAP" id="MF_00037">
    <property type="entry name" value="MurB"/>
    <property type="match status" value="1"/>
</dbReference>
<sequence length="261" mass="29077">MIHDDGFNGLVIKIDFNEVRLVGDVLEVGAGVLVIPLAHKLTKEGWRGLEWAGGLPGSFGGALRGNAGAFRSEISEQTMSVTVFHKGQVEELKPESCAFAYRTSIFKTTRADDIIIKMRLQLKKGDSKEAWAQLQGWLDHRHSHQPGSPSAGCTFKNYLIEREKEFDCIDKIKPVPPEYREYKKIPAAWLIEQSGLKGLRVGGAEVSGKHASFITNTAEARAVDVWELMRQVKQQVYNTFNVVLEEEVQLVGFEGSPPLVR</sequence>
<keyword evidence="14 16" id="KW-0961">Cell wall biogenesis/degradation</keyword>
<dbReference type="SUPFAM" id="SSF56194">
    <property type="entry name" value="Uridine diphospho-N-Acetylenolpyruvylglucosamine reductase, MurB, C-terminal domain"/>
    <property type="match status" value="1"/>
</dbReference>
<evidence type="ECO:0000256" key="12">
    <source>
        <dbReference type="ARBA" id="ARBA00023002"/>
    </source>
</evidence>
<dbReference type="GO" id="GO:0008762">
    <property type="term" value="F:UDP-N-acetylmuramate dehydrogenase activity"/>
    <property type="evidence" value="ECO:0007669"/>
    <property type="project" value="UniProtKB-UniRule"/>
</dbReference>
<feature type="active site" evidence="16">
    <location>
        <position position="102"/>
    </location>
</feature>
<evidence type="ECO:0000256" key="3">
    <source>
        <dbReference type="ARBA" id="ARBA00004496"/>
    </source>
</evidence>
<evidence type="ECO:0000259" key="17">
    <source>
        <dbReference type="PROSITE" id="PS51387"/>
    </source>
</evidence>
<evidence type="ECO:0000256" key="16">
    <source>
        <dbReference type="HAMAP-Rule" id="MF_00037"/>
    </source>
</evidence>
<dbReference type="GO" id="GO:0009252">
    <property type="term" value="P:peptidoglycan biosynthetic process"/>
    <property type="evidence" value="ECO:0007669"/>
    <property type="project" value="UniProtKB-UniRule"/>
</dbReference>
<dbReference type="Proteomes" id="UP000033999">
    <property type="component" value="Unassembled WGS sequence"/>
</dbReference>
<comment type="catalytic activity">
    <reaction evidence="15 16">
        <text>UDP-N-acetyl-alpha-D-muramate + NADP(+) = UDP-N-acetyl-3-O-(1-carboxyvinyl)-alpha-D-glucosamine + NADPH + H(+)</text>
        <dbReference type="Rhea" id="RHEA:12248"/>
        <dbReference type="ChEBI" id="CHEBI:15378"/>
        <dbReference type="ChEBI" id="CHEBI:57783"/>
        <dbReference type="ChEBI" id="CHEBI:58349"/>
        <dbReference type="ChEBI" id="CHEBI:68483"/>
        <dbReference type="ChEBI" id="CHEBI:70757"/>
        <dbReference type="EC" id="1.3.1.98"/>
    </reaction>
</comment>
<feature type="active site" evidence="16">
    <location>
        <position position="247"/>
    </location>
</feature>
<keyword evidence="10 16" id="KW-0133">Cell shape</keyword>
<dbReference type="Pfam" id="PF01565">
    <property type="entry name" value="FAD_binding_4"/>
    <property type="match status" value="1"/>
</dbReference>
<proteinExistence type="inferred from homology"/>
<keyword evidence="5 16" id="KW-0963">Cytoplasm</keyword>
<dbReference type="InterPro" id="IPR011601">
    <property type="entry name" value="MurB_C"/>
</dbReference>
<dbReference type="InterPro" id="IPR016166">
    <property type="entry name" value="FAD-bd_PCMH"/>
</dbReference>
<evidence type="ECO:0000256" key="1">
    <source>
        <dbReference type="ARBA" id="ARBA00001974"/>
    </source>
</evidence>
<keyword evidence="7 16" id="KW-0285">Flavoprotein</keyword>
<dbReference type="Pfam" id="PF02873">
    <property type="entry name" value="MurB_C"/>
    <property type="match status" value="1"/>
</dbReference>
<dbReference type="AlphaFoldDB" id="A0A0G1MFJ3"/>
<keyword evidence="6 16" id="KW-0132">Cell division</keyword>
<dbReference type="GO" id="GO:0071949">
    <property type="term" value="F:FAD binding"/>
    <property type="evidence" value="ECO:0007669"/>
    <property type="project" value="InterPro"/>
</dbReference>
<evidence type="ECO:0000256" key="8">
    <source>
        <dbReference type="ARBA" id="ARBA00022827"/>
    </source>
</evidence>